<comment type="similarity">
    <text evidence="1">Belongs to the YciI family.</text>
</comment>
<organism evidence="3 4">
    <name type="scientific">Luteimonas lutimaris</name>
    <dbReference type="NCBI Taxonomy" id="698645"/>
    <lineage>
        <taxon>Bacteria</taxon>
        <taxon>Pseudomonadati</taxon>
        <taxon>Pseudomonadota</taxon>
        <taxon>Gammaproteobacteria</taxon>
        <taxon>Lysobacterales</taxon>
        <taxon>Lysobacteraceae</taxon>
        <taxon>Luteimonas</taxon>
    </lineage>
</organism>
<dbReference type="InterPro" id="IPR011008">
    <property type="entry name" value="Dimeric_a/b-barrel"/>
</dbReference>
<dbReference type="Pfam" id="PF03795">
    <property type="entry name" value="YCII"/>
    <property type="match status" value="1"/>
</dbReference>
<feature type="domain" description="YCII-related" evidence="2">
    <location>
        <begin position="4"/>
        <end position="81"/>
    </location>
</feature>
<dbReference type="RefSeq" id="WP_344757886.1">
    <property type="nucleotide sequence ID" value="NZ_BAAAZU010000001.1"/>
</dbReference>
<protein>
    <recommendedName>
        <fullName evidence="2">YCII-related domain-containing protein</fullName>
    </recommendedName>
</protein>
<evidence type="ECO:0000259" key="2">
    <source>
        <dbReference type="Pfam" id="PF03795"/>
    </source>
</evidence>
<dbReference type="InterPro" id="IPR005545">
    <property type="entry name" value="YCII"/>
</dbReference>
<dbReference type="PANTHER" id="PTHR37828">
    <property type="entry name" value="GSR2449 PROTEIN"/>
    <property type="match status" value="1"/>
</dbReference>
<dbReference type="Proteomes" id="UP001501727">
    <property type="component" value="Unassembled WGS sequence"/>
</dbReference>
<gene>
    <name evidence="3" type="ORF">GCM10022229_00190</name>
</gene>
<evidence type="ECO:0000313" key="3">
    <source>
        <dbReference type="EMBL" id="GAA3911649.1"/>
    </source>
</evidence>
<accession>A0ABP7LZH6</accession>
<dbReference type="Gene3D" id="3.30.70.1060">
    <property type="entry name" value="Dimeric alpha+beta barrel"/>
    <property type="match status" value="1"/>
</dbReference>
<proteinExistence type="inferred from homology"/>
<sequence>MKRYLVLTLRKPAFDPAMIEPHYAHLDRLRAQGRLELAGPFSDRSGGAYLLLAGSLDDAIAAAHADPLHESGSSEVIVHEWDAK</sequence>
<dbReference type="PANTHER" id="PTHR37828:SF1">
    <property type="entry name" value="YCII-RELATED DOMAIN-CONTAINING PROTEIN"/>
    <property type="match status" value="1"/>
</dbReference>
<keyword evidence="4" id="KW-1185">Reference proteome</keyword>
<reference evidence="4" key="1">
    <citation type="journal article" date="2019" name="Int. J. Syst. Evol. Microbiol.">
        <title>The Global Catalogue of Microorganisms (GCM) 10K type strain sequencing project: providing services to taxonomists for standard genome sequencing and annotation.</title>
        <authorList>
            <consortium name="The Broad Institute Genomics Platform"/>
            <consortium name="The Broad Institute Genome Sequencing Center for Infectious Disease"/>
            <person name="Wu L."/>
            <person name="Ma J."/>
        </authorList>
    </citation>
    <scope>NUCLEOTIDE SEQUENCE [LARGE SCALE GENOMIC DNA]</scope>
    <source>
        <strain evidence="4">JCM 16916</strain>
    </source>
</reference>
<dbReference type="EMBL" id="BAAAZU010000001">
    <property type="protein sequence ID" value="GAA3911649.1"/>
    <property type="molecule type" value="Genomic_DNA"/>
</dbReference>
<evidence type="ECO:0000256" key="1">
    <source>
        <dbReference type="ARBA" id="ARBA00007689"/>
    </source>
</evidence>
<evidence type="ECO:0000313" key="4">
    <source>
        <dbReference type="Proteomes" id="UP001501727"/>
    </source>
</evidence>
<name>A0ABP7LZH6_9GAMM</name>
<dbReference type="SUPFAM" id="SSF54909">
    <property type="entry name" value="Dimeric alpha+beta barrel"/>
    <property type="match status" value="1"/>
</dbReference>
<comment type="caution">
    <text evidence="3">The sequence shown here is derived from an EMBL/GenBank/DDBJ whole genome shotgun (WGS) entry which is preliminary data.</text>
</comment>